<evidence type="ECO:0000313" key="5">
    <source>
        <dbReference type="EMBL" id="HIU45399.1"/>
    </source>
</evidence>
<dbReference type="PANTHER" id="PTHR10963:SF55">
    <property type="entry name" value="GLYCOSIDE HYDROLASE FAMILY 16 PROTEIN"/>
    <property type="match status" value="1"/>
</dbReference>
<dbReference type="Proteomes" id="UP000824070">
    <property type="component" value="Unassembled WGS sequence"/>
</dbReference>
<sequence>MRRTNLLLLTVLTLGLSSCAFEIKGSDTDSDSNSDESSSVSTSESTNSATNDVDDTSSSSAGSQSSSSDSDGIPEYDGYNLVWNDEFDGDQLDSSKWGYQIGNGDWGWGNGELQYYTSNSRNSSVSDGVLTITAMKDQSMGNFNYTSARITTSGKFSFAYGKIEARMSLPITQGMWPAFWLLPSVEGTDAYGGWPSSGEIDIMERIMDQSKVDAGNDPTITSSAIHYYNNFGGNNYSIYQTSENHALSSVRDWHVYGCEWTPDYIKTYIDSQTILIVSRSTWAQLPGLQNTSAPFDKPFYILLNLAVGGRVPTPASDFVSDYMQVDYVRVYQAE</sequence>
<evidence type="ECO:0000256" key="1">
    <source>
        <dbReference type="ARBA" id="ARBA00006865"/>
    </source>
</evidence>
<dbReference type="InterPro" id="IPR050546">
    <property type="entry name" value="Glycosyl_Hydrlase_16"/>
</dbReference>
<dbReference type="GO" id="GO:0004553">
    <property type="term" value="F:hydrolase activity, hydrolyzing O-glycosyl compounds"/>
    <property type="evidence" value="ECO:0007669"/>
    <property type="project" value="InterPro"/>
</dbReference>
<dbReference type="PROSITE" id="PS51257">
    <property type="entry name" value="PROKAR_LIPOPROTEIN"/>
    <property type="match status" value="1"/>
</dbReference>
<keyword evidence="3" id="KW-0732">Signal</keyword>
<evidence type="ECO:0000313" key="6">
    <source>
        <dbReference type="Proteomes" id="UP000824070"/>
    </source>
</evidence>
<reference evidence="5" key="1">
    <citation type="submission" date="2020-10" db="EMBL/GenBank/DDBJ databases">
        <authorList>
            <person name="Gilroy R."/>
        </authorList>
    </citation>
    <scope>NUCLEOTIDE SEQUENCE</scope>
    <source>
        <strain evidence="5">ChiGjej1B1-22543</strain>
    </source>
</reference>
<dbReference type="GO" id="GO:0005975">
    <property type="term" value="P:carbohydrate metabolic process"/>
    <property type="evidence" value="ECO:0007669"/>
    <property type="project" value="InterPro"/>
</dbReference>
<protein>
    <submittedName>
        <fullName evidence="5">Glycoside hydrolase family 16 protein</fullName>
    </submittedName>
</protein>
<dbReference type="InterPro" id="IPR000757">
    <property type="entry name" value="Beta-glucanase-like"/>
</dbReference>
<proteinExistence type="inferred from homology"/>
<feature type="signal peptide" evidence="3">
    <location>
        <begin position="1"/>
        <end position="20"/>
    </location>
</feature>
<dbReference type="Pfam" id="PF00722">
    <property type="entry name" value="Glyco_hydro_16"/>
    <property type="match status" value="1"/>
</dbReference>
<evidence type="ECO:0000259" key="4">
    <source>
        <dbReference type="PROSITE" id="PS51762"/>
    </source>
</evidence>
<dbReference type="CDD" id="cd08023">
    <property type="entry name" value="GH16_laminarinase_like"/>
    <property type="match status" value="1"/>
</dbReference>
<gene>
    <name evidence="5" type="ORF">IAC52_03785</name>
</gene>
<accession>A0A9D1LP01</accession>
<organism evidence="5 6">
    <name type="scientific">Candidatus Alloenteromonas pullicola</name>
    <dbReference type="NCBI Taxonomy" id="2840784"/>
    <lineage>
        <taxon>Bacteria</taxon>
        <taxon>Bacillati</taxon>
        <taxon>Bacillota</taxon>
        <taxon>Bacillota incertae sedis</taxon>
        <taxon>Candidatus Alloenteromonas</taxon>
    </lineage>
</organism>
<evidence type="ECO:0000256" key="2">
    <source>
        <dbReference type="SAM" id="MobiDB-lite"/>
    </source>
</evidence>
<keyword evidence="5" id="KW-0378">Hydrolase</keyword>
<name>A0A9D1LP01_9FIRM</name>
<dbReference type="Gene3D" id="2.60.120.200">
    <property type="match status" value="1"/>
</dbReference>
<dbReference type="SUPFAM" id="SSF49899">
    <property type="entry name" value="Concanavalin A-like lectins/glucanases"/>
    <property type="match status" value="1"/>
</dbReference>
<feature type="compositionally biased region" description="Low complexity" evidence="2">
    <location>
        <begin position="35"/>
        <end position="71"/>
    </location>
</feature>
<reference evidence="5" key="2">
    <citation type="journal article" date="2021" name="PeerJ">
        <title>Extensive microbial diversity within the chicken gut microbiome revealed by metagenomics and culture.</title>
        <authorList>
            <person name="Gilroy R."/>
            <person name="Ravi A."/>
            <person name="Getino M."/>
            <person name="Pursley I."/>
            <person name="Horton D.L."/>
            <person name="Alikhan N.F."/>
            <person name="Baker D."/>
            <person name="Gharbi K."/>
            <person name="Hall N."/>
            <person name="Watson M."/>
            <person name="Adriaenssens E.M."/>
            <person name="Foster-Nyarko E."/>
            <person name="Jarju S."/>
            <person name="Secka A."/>
            <person name="Antonio M."/>
            <person name="Oren A."/>
            <person name="Chaudhuri R.R."/>
            <person name="La Ragione R."/>
            <person name="Hildebrand F."/>
            <person name="Pallen M.J."/>
        </authorList>
    </citation>
    <scope>NUCLEOTIDE SEQUENCE</scope>
    <source>
        <strain evidence="5">ChiGjej1B1-22543</strain>
    </source>
</reference>
<evidence type="ECO:0000256" key="3">
    <source>
        <dbReference type="SAM" id="SignalP"/>
    </source>
</evidence>
<feature type="domain" description="GH16" evidence="4">
    <location>
        <begin position="68"/>
        <end position="334"/>
    </location>
</feature>
<dbReference type="PROSITE" id="PS51762">
    <property type="entry name" value="GH16_2"/>
    <property type="match status" value="1"/>
</dbReference>
<dbReference type="PANTHER" id="PTHR10963">
    <property type="entry name" value="GLYCOSYL HYDROLASE-RELATED"/>
    <property type="match status" value="1"/>
</dbReference>
<feature type="chain" id="PRO_5038636383" evidence="3">
    <location>
        <begin position="21"/>
        <end position="334"/>
    </location>
</feature>
<dbReference type="InterPro" id="IPR013320">
    <property type="entry name" value="ConA-like_dom_sf"/>
</dbReference>
<dbReference type="AlphaFoldDB" id="A0A9D1LP01"/>
<comment type="caution">
    <text evidence="5">The sequence shown here is derived from an EMBL/GenBank/DDBJ whole genome shotgun (WGS) entry which is preliminary data.</text>
</comment>
<comment type="similarity">
    <text evidence="1">Belongs to the glycosyl hydrolase 16 family.</text>
</comment>
<feature type="region of interest" description="Disordered" evidence="2">
    <location>
        <begin position="24"/>
        <end position="74"/>
    </location>
</feature>
<dbReference type="EMBL" id="DVMV01000027">
    <property type="protein sequence ID" value="HIU45399.1"/>
    <property type="molecule type" value="Genomic_DNA"/>
</dbReference>